<name>A0A0B6YM48_9EUPU</name>
<feature type="non-terminal residue" evidence="1">
    <location>
        <position position="1"/>
    </location>
</feature>
<feature type="non-terminal residue" evidence="1">
    <location>
        <position position="89"/>
    </location>
</feature>
<evidence type="ECO:0000313" key="1">
    <source>
        <dbReference type="EMBL" id="CEK57308.1"/>
    </source>
</evidence>
<sequence>KHTSNFNTPIVLDDVKKTTKIKKTLTGPAFKAGIKNSLATSQNSQSVSKSSHVNHIGNVHTASPVHRFTKAQKNTTLHTDNYAQHVSCS</sequence>
<dbReference type="AlphaFoldDB" id="A0A0B6YM48"/>
<accession>A0A0B6YM48</accession>
<dbReference type="EMBL" id="HACG01010443">
    <property type="protein sequence ID" value="CEK57308.1"/>
    <property type="molecule type" value="Transcribed_RNA"/>
</dbReference>
<proteinExistence type="predicted"/>
<protein>
    <submittedName>
        <fullName evidence="1">Uncharacterized protein</fullName>
    </submittedName>
</protein>
<reference evidence="1" key="1">
    <citation type="submission" date="2014-12" db="EMBL/GenBank/DDBJ databases">
        <title>Insight into the proteome of Arion vulgaris.</title>
        <authorList>
            <person name="Aradska J."/>
            <person name="Bulat T."/>
            <person name="Smidak R."/>
            <person name="Sarate P."/>
            <person name="Gangsoo J."/>
            <person name="Sialana F."/>
            <person name="Bilban M."/>
            <person name="Lubec G."/>
        </authorList>
    </citation>
    <scope>NUCLEOTIDE SEQUENCE</scope>
    <source>
        <tissue evidence="1">Skin</tissue>
    </source>
</reference>
<gene>
    <name evidence="1" type="primary">ORF29834</name>
</gene>
<organism evidence="1">
    <name type="scientific">Arion vulgaris</name>
    <dbReference type="NCBI Taxonomy" id="1028688"/>
    <lineage>
        <taxon>Eukaryota</taxon>
        <taxon>Metazoa</taxon>
        <taxon>Spiralia</taxon>
        <taxon>Lophotrochozoa</taxon>
        <taxon>Mollusca</taxon>
        <taxon>Gastropoda</taxon>
        <taxon>Heterobranchia</taxon>
        <taxon>Euthyneura</taxon>
        <taxon>Panpulmonata</taxon>
        <taxon>Eupulmonata</taxon>
        <taxon>Stylommatophora</taxon>
        <taxon>Helicina</taxon>
        <taxon>Arionoidea</taxon>
        <taxon>Arionidae</taxon>
        <taxon>Arion</taxon>
    </lineage>
</organism>